<gene>
    <name evidence="3" type="ORF">CHTY_000040</name>
</gene>
<comment type="caution">
    <text evidence="3">The sequence shown here is derived from an EMBL/GenBank/DDBJ whole genome shotgun (WGS) entry which is preliminary data.</text>
</comment>
<evidence type="ECO:0000313" key="3">
    <source>
        <dbReference type="EMBL" id="MBP5835640.1"/>
    </source>
</evidence>
<proteinExistence type="predicted"/>
<feature type="transmembrane region" description="Helical" evidence="2">
    <location>
        <begin position="52"/>
        <end position="73"/>
    </location>
</feature>
<keyword evidence="4" id="KW-1185">Reference proteome</keyword>
<protein>
    <submittedName>
        <fullName evidence="3">Uncharacterized protein</fullName>
    </submittedName>
</protein>
<reference evidence="3" key="1">
    <citation type="submission" date="2021-04" db="EMBL/GenBank/DDBJ databases">
        <title>Genomic features of Candidatus Phytoplasma meliae isolate ChTYXIII (1SrXIII-G).</title>
        <authorList>
            <person name="Fernandez F.D."/>
            <person name="Conci L.R."/>
        </authorList>
    </citation>
    <scope>NUCLEOTIDE SEQUENCE [LARGE SCALE GENOMIC DNA]</scope>
    <source>
        <strain evidence="3">ChTYXIII-Mo</strain>
    </source>
</reference>
<evidence type="ECO:0000256" key="1">
    <source>
        <dbReference type="SAM" id="MobiDB-lite"/>
    </source>
</evidence>
<sequence>MQNQPQLPTHSKMAKTTKTTTCQKPFIKKNKNTKNTQSRKEKQNWNFKKKHFKIIFILTTIALILLLNKILFYSQPSIFTKTQTDPISITSTDESKEIFRTNMLKTKVHHINIQNRNQIPEILKRAEIPFEATHYFNNRPSYNEYSMSYVWWYLKEPPNGLIHTFFTPRQNPFGYRYPRSDDKYTIQDLLQHDIAFEEAWLFYDVSTQPTRTDCKIHNIDLDINLNNHTIGQEIKNKLKTETKLTELELTNYRDQIVRQEVNKYLLSNKIIKSELREIMPNHMNVAPNCSISFPFNQNDTTKTNFCLYFDDGFRAFDADTTIDTLLKLSNDAKNGYLFNVKINLDYSTYQTRNSIEQLLPTNYLTNRDTIKINLTNRKIRPTGNKIFSKDNGLYYPTELRQKAIKFGEETFRWFVLKPGIHMFAFDEENNRMTDIIVTDEGILTPLNNNFSSYFGISAKRRNFLASENDCVAELSTHNANSAKSFSSIRFVCDIYDSNSFEY</sequence>
<keyword evidence="2" id="KW-0812">Transmembrane</keyword>
<accession>A0ABS5CXE3</accession>
<feature type="region of interest" description="Disordered" evidence="1">
    <location>
        <begin position="1"/>
        <end position="25"/>
    </location>
</feature>
<evidence type="ECO:0000256" key="2">
    <source>
        <dbReference type="SAM" id="Phobius"/>
    </source>
</evidence>
<name>A0ABS5CXE3_9MOLU</name>
<keyword evidence="2" id="KW-0472">Membrane</keyword>
<dbReference type="Proteomes" id="UP001195571">
    <property type="component" value="Unassembled WGS sequence"/>
</dbReference>
<feature type="compositionally biased region" description="Polar residues" evidence="1">
    <location>
        <begin position="1"/>
        <end position="23"/>
    </location>
</feature>
<organism evidence="3 4">
    <name type="scientific">Candidatus Phytoplasma meliae</name>
    <dbReference type="NCBI Taxonomy" id="1848402"/>
    <lineage>
        <taxon>Bacteria</taxon>
        <taxon>Bacillati</taxon>
        <taxon>Mycoplasmatota</taxon>
        <taxon>Mollicutes</taxon>
        <taxon>Acholeplasmatales</taxon>
        <taxon>Acholeplasmataceae</taxon>
        <taxon>Candidatus Phytoplasma</taxon>
        <taxon>16SrXIII (Mexican periwinkle virescence group)</taxon>
    </lineage>
</organism>
<evidence type="ECO:0000313" key="4">
    <source>
        <dbReference type="Proteomes" id="UP001195571"/>
    </source>
</evidence>
<keyword evidence="2" id="KW-1133">Transmembrane helix</keyword>
<dbReference type="RefSeq" id="WP_203551906.1">
    <property type="nucleotide sequence ID" value="NZ_JACAOD020000001.1"/>
</dbReference>
<dbReference type="EMBL" id="JACAOD020000001">
    <property type="protein sequence ID" value="MBP5835640.1"/>
    <property type="molecule type" value="Genomic_DNA"/>
</dbReference>